<dbReference type="PANTHER" id="PTHR24027">
    <property type="entry name" value="CADHERIN-23"/>
    <property type="match status" value="1"/>
</dbReference>
<dbReference type="GO" id="GO:0016342">
    <property type="term" value="C:catenin complex"/>
    <property type="evidence" value="ECO:0007669"/>
    <property type="project" value="TreeGrafter"/>
</dbReference>
<dbReference type="CDD" id="cd11304">
    <property type="entry name" value="Cadherin_repeat"/>
    <property type="match status" value="4"/>
</dbReference>
<dbReference type="GO" id="GO:0044331">
    <property type="term" value="P:cell-cell adhesion mediated by cadherin"/>
    <property type="evidence" value="ECO:0007669"/>
    <property type="project" value="TreeGrafter"/>
</dbReference>
<evidence type="ECO:0000256" key="2">
    <source>
        <dbReference type="ARBA" id="ARBA00022737"/>
    </source>
</evidence>
<dbReference type="PROSITE" id="PS00232">
    <property type="entry name" value="CADHERIN_1"/>
    <property type="match status" value="1"/>
</dbReference>
<dbReference type="GO" id="GO:0007156">
    <property type="term" value="P:homophilic cell adhesion via plasma membrane adhesion molecules"/>
    <property type="evidence" value="ECO:0007669"/>
    <property type="project" value="InterPro"/>
</dbReference>
<dbReference type="GO" id="GO:0016477">
    <property type="term" value="P:cell migration"/>
    <property type="evidence" value="ECO:0007669"/>
    <property type="project" value="TreeGrafter"/>
</dbReference>
<feature type="domain" description="Cadherin" evidence="8">
    <location>
        <begin position="34"/>
        <end position="130"/>
    </location>
</feature>
<feature type="transmembrane region" description="Helical" evidence="7">
    <location>
        <begin position="484"/>
        <end position="505"/>
    </location>
</feature>
<dbReference type="Proteomes" id="UP001501920">
    <property type="component" value="Chromosome 11"/>
</dbReference>
<feature type="domain" description="Cadherin" evidence="8">
    <location>
        <begin position="132"/>
        <end position="236"/>
    </location>
</feature>
<evidence type="ECO:0000259" key="8">
    <source>
        <dbReference type="PROSITE" id="PS50268"/>
    </source>
</evidence>
<dbReference type="GO" id="GO:0016339">
    <property type="term" value="P:calcium-dependent cell-cell adhesion via plasma membrane cell adhesion molecules"/>
    <property type="evidence" value="ECO:0007669"/>
    <property type="project" value="TreeGrafter"/>
</dbReference>
<dbReference type="InterPro" id="IPR002126">
    <property type="entry name" value="Cadherin-like_dom"/>
</dbReference>
<dbReference type="AlphaFoldDB" id="A0AAR2L009"/>
<organism evidence="9 10">
    <name type="scientific">Pygocentrus nattereri</name>
    <name type="common">Red-bellied piranha</name>
    <dbReference type="NCBI Taxonomy" id="42514"/>
    <lineage>
        <taxon>Eukaryota</taxon>
        <taxon>Metazoa</taxon>
        <taxon>Chordata</taxon>
        <taxon>Craniata</taxon>
        <taxon>Vertebrata</taxon>
        <taxon>Euteleostomi</taxon>
        <taxon>Actinopterygii</taxon>
        <taxon>Neopterygii</taxon>
        <taxon>Teleostei</taxon>
        <taxon>Ostariophysi</taxon>
        <taxon>Characiformes</taxon>
        <taxon>Characoidei</taxon>
        <taxon>Pygocentrus</taxon>
    </lineage>
</organism>
<keyword evidence="7" id="KW-1133">Transmembrane helix</keyword>
<evidence type="ECO:0000256" key="3">
    <source>
        <dbReference type="ARBA" id="ARBA00022837"/>
    </source>
</evidence>
<feature type="domain" description="Cadherin" evidence="8">
    <location>
        <begin position="358"/>
        <end position="469"/>
    </location>
</feature>
<keyword evidence="4 7" id="KW-0472">Membrane</keyword>
<reference evidence="9 10" key="1">
    <citation type="submission" date="2020-10" db="EMBL/GenBank/DDBJ databases">
        <title>Pygocentrus nattereri (red-bellied piranha) genome, fPygNat1, primary haplotype.</title>
        <authorList>
            <person name="Myers G."/>
            <person name="Meyer A."/>
            <person name="Karagic N."/>
            <person name="Pippel M."/>
            <person name="Winkler S."/>
            <person name="Tracey A."/>
            <person name="Wood J."/>
            <person name="Formenti G."/>
            <person name="Howe K."/>
            <person name="Fedrigo O."/>
            <person name="Jarvis E.D."/>
        </authorList>
    </citation>
    <scope>NUCLEOTIDE SEQUENCE [LARGE SCALE GENOMIC DNA]</scope>
</reference>
<dbReference type="GO" id="GO:0007043">
    <property type="term" value="P:cell-cell junction assembly"/>
    <property type="evidence" value="ECO:0007669"/>
    <property type="project" value="TreeGrafter"/>
</dbReference>
<dbReference type="InterPro" id="IPR039808">
    <property type="entry name" value="Cadherin"/>
</dbReference>
<dbReference type="GeneTree" id="ENSGT00940000165748"/>
<dbReference type="PANTHER" id="PTHR24027:SF431">
    <property type="entry name" value="CADHERIN-RELATED FAMILY MEMBER 5-LIKE ISOFORM X1"/>
    <property type="match status" value="1"/>
</dbReference>
<dbReference type="SUPFAM" id="SSF49313">
    <property type="entry name" value="Cadherin-like"/>
    <property type="match status" value="3"/>
</dbReference>
<feature type="region of interest" description="Disordered" evidence="6">
    <location>
        <begin position="813"/>
        <end position="834"/>
    </location>
</feature>
<evidence type="ECO:0000313" key="9">
    <source>
        <dbReference type="Ensembl" id="ENSPNAP00000069850.1"/>
    </source>
</evidence>
<dbReference type="GO" id="GO:0005509">
    <property type="term" value="F:calcium ion binding"/>
    <property type="evidence" value="ECO:0007669"/>
    <property type="project" value="UniProtKB-UniRule"/>
</dbReference>
<name>A0AAR2L009_PYGNA</name>
<dbReference type="Gene3D" id="2.60.40.60">
    <property type="entry name" value="Cadherins"/>
    <property type="match status" value="4"/>
</dbReference>
<dbReference type="PRINTS" id="PR00205">
    <property type="entry name" value="CADHERIN"/>
</dbReference>
<evidence type="ECO:0000256" key="4">
    <source>
        <dbReference type="ARBA" id="ARBA00023136"/>
    </source>
</evidence>
<sequence>MLVPWRALFYQMVLNVSYHIVKASLCHGGHDIFATVKENSPMGEFIANITIAAEPGANSIRLCLSGENAGWFYLEGRTIRLNSSFSRGLDREVQGTILIASLTCYEEDMKQNEYRLMVEILDENDNKPYFIEKTIQPRSISELTSVNSMAFSVKAKDADGDTITYVIDKLSPDASYFRIDLPNSGVVILNKPLDYETKTQLEVVIYAVEMNTAEKYNTTATVRLTVLDGDDQYPQFLPCSPVSDHTICTNPLYIANISEEQENSVLHFAPGPIHAEDGDRDIMTPLIYTILSGDDNDRFTINYETGEITLRRRIHSRLMTPSFRLLIMAAQVNDPKKYTVTTALVRVVAENRFPPYFNKTIYKGFVIENSSPASLVSTYGNEVLIIQATDRDFRDGINPKITYALHPVASSAKLYHITEDGILIAKATHLSAFDRHILEVVATDQESGEFTNATVDVEVLQRGQAVPRSPFGEERLFGDVNVGIAGGLASVLLLLLAVAALCLLVRLLRRWRHRRDPTERGSVALGKHPNVVKSGQPKSFLEEAAYNNEAFMDHESTNSSSLTGRPGLYTKRDEIPPPPGRVYGNRSMPLSDMLPILMPPESLPKFSSLSVTSNGKAAEKCVLFADEMAKKVKDPMDPMETRVDILIPTSQQASFITASEVASAVNTQERDDVKRIAEDSCAPEISSGPREQCTPGVADKSSHQVEMTEDVLMSTSAQTTFFTPVENIQERQNTEKAAASCKEKTSTEQKGRCSCDNNDDSPYRSLHSVFCVGDDEDTTPGEEQLHKTCNMGNSLPRLKNAKDLYKDELTECSDQETAKRNETPRNRRMPSSSVQGLLYFMEDSPEF</sequence>
<comment type="subcellular location">
    <subcellularLocation>
        <location evidence="1">Membrane</location>
    </subcellularLocation>
</comment>
<dbReference type="Ensembl" id="ENSPNAT00000047118.1">
    <property type="protein sequence ID" value="ENSPNAP00000069850.1"/>
    <property type="gene ID" value="ENSPNAG00000001260.2"/>
</dbReference>
<reference evidence="9" key="3">
    <citation type="submission" date="2025-09" db="UniProtKB">
        <authorList>
            <consortium name="Ensembl"/>
        </authorList>
    </citation>
    <scope>IDENTIFICATION</scope>
</reference>
<dbReference type="GO" id="GO:0045296">
    <property type="term" value="F:cadherin binding"/>
    <property type="evidence" value="ECO:0007669"/>
    <property type="project" value="TreeGrafter"/>
</dbReference>
<keyword evidence="2" id="KW-0677">Repeat</keyword>
<evidence type="ECO:0000256" key="1">
    <source>
        <dbReference type="ARBA" id="ARBA00004370"/>
    </source>
</evidence>
<feature type="region of interest" description="Disordered" evidence="6">
    <location>
        <begin position="552"/>
        <end position="581"/>
    </location>
</feature>
<protein>
    <recommendedName>
        <fullName evidence="8">Cadherin domain-containing protein</fullName>
    </recommendedName>
</protein>
<evidence type="ECO:0000256" key="6">
    <source>
        <dbReference type="SAM" id="MobiDB-lite"/>
    </source>
</evidence>
<dbReference type="GO" id="GO:0034332">
    <property type="term" value="P:adherens junction organization"/>
    <property type="evidence" value="ECO:0007669"/>
    <property type="project" value="TreeGrafter"/>
</dbReference>
<dbReference type="GO" id="GO:0008013">
    <property type="term" value="F:beta-catenin binding"/>
    <property type="evidence" value="ECO:0007669"/>
    <property type="project" value="TreeGrafter"/>
</dbReference>
<dbReference type="InterPro" id="IPR015919">
    <property type="entry name" value="Cadherin-like_sf"/>
</dbReference>
<feature type="compositionally biased region" description="Basic and acidic residues" evidence="6">
    <location>
        <begin position="816"/>
        <end position="825"/>
    </location>
</feature>
<keyword evidence="10" id="KW-1185">Reference proteome</keyword>
<dbReference type="PROSITE" id="PS50268">
    <property type="entry name" value="CADHERIN_2"/>
    <property type="match status" value="4"/>
</dbReference>
<evidence type="ECO:0000256" key="7">
    <source>
        <dbReference type="SAM" id="Phobius"/>
    </source>
</evidence>
<evidence type="ECO:0000256" key="5">
    <source>
        <dbReference type="PROSITE-ProRule" id="PRU00043"/>
    </source>
</evidence>
<dbReference type="InterPro" id="IPR020894">
    <property type="entry name" value="Cadherin_CS"/>
</dbReference>
<dbReference type="SMART" id="SM00112">
    <property type="entry name" value="CA"/>
    <property type="match status" value="3"/>
</dbReference>
<accession>A0AAR2L009</accession>
<gene>
    <name evidence="9" type="primary">PCDH18</name>
</gene>
<keyword evidence="3 5" id="KW-0106">Calcium</keyword>
<proteinExistence type="predicted"/>
<dbReference type="GO" id="GO:0000902">
    <property type="term" value="P:cell morphogenesis"/>
    <property type="evidence" value="ECO:0007669"/>
    <property type="project" value="TreeGrafter"/>
</dbReference>
<dbReference type="GO" id="GO:0005912">
    <property type="term" value="C:adherens junction"/>
    <property type="evidence" value="ECO:0007669"/>
    <property type="project" value="TreeGrafter"/>
</dbReference>
<evidence type="ECO:0000313" key="10">
    <source>
        <dbReference type="Proteomes" id="UP001501920"/>
    </source>
</evidence>
<keyword evidence="7" id="KW-0812">Transmembrane</keyword>
<reference evidence="9" key="2">
    <citation type="submission" date="2025-08" db="UniProtKB">
        <authorList>
            <consortium name="Ensembl"/>
        </authorList>
    </citation>
    <scope>IDENTIFICATION</scope>
</reference>
<dbReference type="Pfam" id="PF00028">
    <property type="entry name" value="Cadherin"/>
    <property type="match status" value="1"/>
</dbReference>
<feature type="domain" description="Cadherin" evidence="8">
    <location>
        <begin position="249"/>
        <end position="357"/>
    </location>
</feature>